<feature type="binding site" evidence="7">
    <location>
        <position position="108"/>
    </location>
    <ligand>
        <name>Zn(2+)</name>
        <dbReference type="ChEBI" id="CHEBI:29105"/>
        <note>catalytic</note>
    </ligand>
</feature>
<dbReference type="Pfam" id="PF00383">
    <property type="entry name" value="dCMP_cyt_deam_1"/>
    <property type="match status" value="1"/>
</dbReference>
<proteinExistence type="inferred from homology"/>
<dbReference type="OrthoDB" id="9788517at2"/>
<reference evidence="9 10" key="1">
    <citation type="journal article" date="2014" name="Genome Announc.">
        <title>Draft Genome Sequence of Fervidicella metallireducens Strain AeBT, an Iron-Reducing Thermoanaerobe from the Great Artesian Basin.</title>
        <authorList>
            <person name="Patel B.K."/>
        </authorList>
    </citation>
    <scope>NUCLEOTIDE SEQUENCE [LARGE SCALE GENOMIC DNA]</scope>
    <source>
        <strain evidence="9 10">AeB</strain>
    </source>
</reference>
<dbReference type="Proteomes" id="UP000019681">
    <property type="component" value="Unassembled WGS sequence"/>
</dbReference>
<protein>
    <submittedName>
        <fullName evidence="9">Cytidine deaminase</fullName>
    </submittedName>
</protein>
<evidence type="ECO:0000256" key="1">
    <source>
        <dbReference type="ARBA" id="ARBA00001947"/>
    </source>
</evidence>
<dbReference type="GO" id="GO:0005737">
    <property type="term" value="C:cytoplasm"/>
    <property type="evidence" value="ECO:0007669"/>
    <property type="project" value="TreeGrafter"/>
</dbReference>
<evidence type="ECO:0000256" key="3">
    <source>
        <dbReference type="ARBA" id="ARBA00022723"/>
    </source>
</evidence>
<dbReference type="PROSITE" id="PS51747">
    <property type="entry name" value="CYT_DCMP_DEAMINASES_2"/>
    <property type="match status" value="1"/>
</dbReference>
<organism evidence="9 10">
    <name type="scientific">Fervidicella metallireducens AeB</name>
    <dbReference type="NCBI Taxonomy" id="1403537"/>
    <lineage>
        <taxon>Bacteria</taxon>
        <taxon>Bacillati</taxon>
        <taxon>Bacillota</taxon>
        <taxon>Clostridia</taxon>
        <taxon>Eubacteriales</taxon>
        <taxon>Clostridiaceae</taxon>
        <taxon>Fervidicella</taxon>
    </lineage>
</organism>
<dbReference type="GO" id="GO:0006220">
    <property type="term" value="P:pyrimidine nucleotide metabolic process"/>
    <property type="evidence" value="ECO:0007669"/>
    <property type="project" value="InterPro"/>
</dbReference>
<feature type="binding site" evidence="7">
    <location>
        <position position="77"/>
    </location>
    <ligand>
        <name>Zn(2+)</name>
        <dbReference type="ChEBI" id="CHEBI:29105"/>
        <note>catalytic</note>
    </ligand>
</feature>
<name>A0A017RZ02_9CLOT</name>
<gene>
    <name evidence="9" type="ORF">Q428_00590</name>
</gene>
<evidence type="ECO:0000313" key="10">
    <source>
        <dbReference type="Proteomes" id="UP000019681"/>
    </source>
</evidence>
<dbReference type="CDD" id="cd01286">
    <property type="entry name" value="deoxycytidylate_deaminase"/>
    <property type="match status" value="1"/>
</dbReference>
<evidence type="ECO:0000256" key="4">
    <source>
        <dbReference type="ARBA" id="ARBA00022801"/>
    </source>
</evidence>
<dbReference type="PIRSF" id="PIRSF006019">
    <property type="entry name" value="dCMP_deaminase"/>
    <property type="match status" value="1"/>
</dbReference>
<comment type="cofactor">
    <cofactor evidence="1 7">
        <name>Zn(2+)</name>
        <dbReference type="ChEBI" id="CHEBI:29105"/>
    </cofactor>
</comment>
<dbReference type="AlphaFoldDB" id="A0A017RZ02"/>
<dbReference type="GO" id="GO:0008270">
    <property type="term" value="F:zinc ion binding"/>
    <property type="evidence" value="ECO:0007669"/>
    <property type="project" value="InterPro"/>
</dbReference>
<dbReference type="RefSeq" id="WP_035377199.1">
    <property type="nucleotide sequence ID" value="NZ_AZQP01000001.1"/>
</dbReference>
<feature type="active site" description="Proton donor" evidence="6">
    <location>
        <position position="79"/>
    </location>
</feature>
<dbReference type="PROSITE" id="PS00903">
    <property type="entry name" value="CYT_DCMP_DEAMINASES_1"/>
    <property type="match status" value="1"/>
</dbReference>
<evidence type="ECO:0000256" key="5">
    <source>
        <dbReference type="ARBA" id="ARBA00022833"/>
    </source>
</evidence>
<dbReference type="InterPro" id="IPR035105">
    <property type="entry name" value="Deoxycytidylate_deaminase_dom"/>
</dbReference>
<keyword evidence="10" id="KW-1185">Reference proteome</keyword>
<dbReference type="PANTHER" id="PTHR11086:SF18">
    <property type="entry name" value="DEOXYCYTIDYLATE DEAMINASE"/>
    <property type="match status" value="1"/>
</dbReference>
<keyword evidence="4" id="KW-0378">Hydrolase</keyword>
<dbReference type="PANTHER" id="PTHR11086">
    <property type="entry name" value="DEOXYCYTIDYLATE DEAMINASE-RELATED"/>
    <property type="match status" value="1"/>
</dbReference>
<evidence type="ECO:0000259" key="8">
    <source>
        <dbReference type="PROSITE" id="PS51747"/>
    </source>
</evidence>
<feature type="binding site" evidence="7">
    <location>
        <position position="105"/>
    </location>
    <ligand>
        <name>Zn(2+)</name>
        <dbReference type="ChEBI" id="CHEBI:29105"/>
        <note>catalytic</note>
    </ligand>
</feature>
<accession>A0A017RZ02</accession>
<dbReference type="GO" id="GO:0004132">
    <property type="term" value="F:dCMP deaminase activity"/>
    <property type="evidence" value="ECO:0007669"/>
    <property type="project" value="InterPro"/>
</dbReference>
<comment type="similarity">
    <text evidence="2">Belongs to the cytidine and deoxycytidylate deaminase family.</text>
</comment>
<keyword evidence="3 7" id="KW-0479">Metal-binding</keyword>
<comment type="caution">
    <text evidence="9">The sequence shown here is derived from an EMBL/GenBank/DDBJ whole genome shotgun (WGS) entry which is preliminary data.</text>
</comment>
<dbReference type="STRING" id="1403537.Q428_00590"/>
<dbReference type="InterPro" id="IPR016193">
    <property type="entry name" value="Cytidine_deaminase-like"/>
</dbReference>
<evidence type="ECO:0000256" key="6">
    <source>
        <dbReference type="PIRSR" id="PIRSR006019-1"/>
    </source>
</evidence>
<sequence length="145" mass="16263">MRPTWDEYFMDIAELVKERSTCLRRKVGAVIVKDNRILTTGYNGVPPKMRHCEESGCLRTELNIPSGQRHELCRALHAEQNAVIQAAKNGIEIDGSTIYVTAQPCIICAKILIASGIKRIVFKGDYPDNLSLEMLKESKIEVVAF</sequence>
<dbReference type="EMBL" id="AZQP01000001">
    <property type="protein sequence ID" value="EYE89821.1"/>
    <property type="molecule type" value="Genomic_DNA"/>
</dbReference>
<dbReference type="InterPro" id="IPR015517">
    <property type="entry name" value="dCMP_deaminase-rel"/>
</dbReference>
<dbReference type="SUPFAM" id="SSF53927">
    <property type="entry name" value="Cytidine deaminase-like"/>
    <property type="match status" value="1"/>
</dbReference>
<dbReference type="InterPro" id="IPR016192">
    <property type="entry name" value="APOBEC/CMP_deaminase_Zn-bd"/>
</dbReference>
<dbReference type="InterPro" id="IPR016473">
    <property type="entry name" value="dCMP_deaminase"/>
</dbReference>
<evidence type="ECO:0000256" key="2">
    <source>
        <dbReference type="ARBA" id="ARBA00006576"/>
    </source>
</evidence>
<dbReference type="Gene3D" id="3.40.140.10">
    <property type="entry name" value="Cytidine Deaminase, domain 2"/>
    <property type="match status" value="1"/>
</dbReference>
<evidence type="ECO:0000256" key="7">
    <source>
        <dbReference type="PIRSR" id="PIRSR006019-2"/>
    </source>
</evidence>
<keyword evidence="5 7" id="KW-0862">Zinc</keyword>
<evidence type="ECO:0000313" key="9">
    <source>
        <dbReference type="EMBL" id="EYE89821.1"/>
    </source>
</evidence>
<dbReference type="InterPro" id="IPR002125">
    <property type="entry name" value="CMP_dCMP_dom"/>
</dbReference>
<feature type="domain" description="CMP/dCMP-type deaminase" evidence="8">
    <location>
        <begin position="4"/>
        <end position="145"/>
    </location>
</feature>